<dbReference type="PANTHER" id="PTHR10050">
    <property type="entry name" value="DOLICHYL-PHOSPHATE-MANNOSE--PROTEIN MANNOSYLTRANSFERASE"/>
    <property type="match status" value="1"/>
</dbReference>
<keyword evidence="10" id="KW-1003">Cell membrane</keyword>
<dbReference type="Pfam" id="PF02366">
    <property type="entry name" value="PMT"/>
    <property type="match status" value="1"/>
</dbReference>
<dbReference type="Pfam" id="PF16192">
    <property type="entry name" value="PMT_4TMC"/>
    <property type="match status" value="1"/>
</dbReference>
<dbReference type="GO" id="GO:0005886">
    <property type="term" value="C:plasma membrane"/>
    <property type="evidence" value="ECO:0007669"/>
    <property type="project" value="UniProtKB-SubCell"/>
</dbReference>
<evidence type="ECO:0000256" key="2">
    <source>
        <dbReference type="ARBA" id="ARBA00004922"/>
    </source>
</evidence>
<protein>
    <recommendedName>
        <fullName evidence="9 10">Polyprenol-phosphate-mannose--protein mannosyltransferase</fullName>
        <ecNumber evidence="10">2.4.1.-</ecNumber>
    </recommendedName>
</protein>
<feature type="transmembrane region" description="Helical" evidence="10">
    <location>
        <begin position="28"/>
        <end position="46"/>
    </location>
</feature>
<evidence type="ECO:0000313" key="14">
    <source>
        <dbReference type="Proteomes" id="UP000272400"/>
    </source>
</evidence>
<feature type="transmembrane region" description="Helical" evidence="10">
    <location>
        <begin position="393"/>
        <end position="410"/>
    </location>
</feature>
<dbReference type="EMBL" id="RJKE01000001">
    <property type="protein sequence ID" value="ROO82694.1"/>
    <property type="molecule type" value="Genomic_DNA"/>
</dbReference>
<comment type="subcellular location">
    <subcellularLocation>
        <location evidence="10">Cell membrane</location>
    </subcellularLocation>
    <subcellularLocation>
        <location evidence="1">Endomembrane system</location>
        <topology evidence="1">Multi-pass membrane protein</topology>
    </subcellularLocation>
</comment>
<dbReference type="InterPro" id="IPR003342">
    <property type="entry name" value="ArnT-like_N"/>
</dbReference>
<comment type="function">
    <text evidence="10">Protein O-mannosyltransferase that catalyzes the transfer of a single mannose residue from a polyprenol phospho-mannosyl lipidic donor to the hydroxyl group of selected serine and threonine residues in acceptor proteins.</text>
</comment>
<dbReference type="GO" id="GO:0004169">
    <property type="term" value="F:dolichyl-phosphate-mannose-protein mannosyltransferase activity"/>
    <property type="evidence" value="ECO:0007669"/>
    <property type="project" value="UniProtKB-UniRule"/>
</dbReference>
<evidence type="ECO:0000256" key="7">
    <source>
        <dbReference type="ARBA" id="ARBA00022989"/>
    </source>
</evidence>
<sequence length="529" mass="58628">MAVTQIRPVDKGPALRERLAPGVPGSRVLGWLLPLVVTVFAGFLRFNRLGVPHQIVFDETYYAKDAWSLWQFGYEHSVVGKPEDLADKLFLEGKPEQMITDGGSFIAHPPFGKWMIGVGEAIFGVDPFGWRFMAALIGTLSVLVLCRVARRMTGSTLLGCAAGFLLALDGLHLVTSRAALLDIFLMFWVLAGFACLVADRDHARRRLADRVDRDYDAAFSAGPFLWHPWRYAAGICFGLAAGVKWSAAPFIAAFILLAFIWDMTARRAARVRSPYAGAVTRDGVATVLGLMVLPVVTYCATWLGWLLTKGGWGRGEPAASVWLRPFEGLPDLVRYHREILDFHNGLSSKHPYQSWPWDWPILRKPVAFFYSEASPGCGADKCSREILGIGTPAIWWIGIAALGVMIVLWLTHRDWRAGAILLGYAAGWLSWFPSAFGHRTMFLFYALPGLPFLILSIVMTLGLIIGPADGPRSRRVTGSVITGAYLLLVLANFWFLYPVLTAQNIPYDSWHLRIWLDSWVLGSDGFGPT</sequence>
<dbReference type="InterPro" id="IPR027005">
    <property type="entry name" value="PMT-like"/>
</dbReference>
<dbReference type="PANTHER" id="PTHR10050:SF46">
    <property type="entry name" value="PROTEIN O-MANNOSYL-TRANSFERASE 2"/>
    <property type="match status" value="1"/>
</dbReference>
<dbReference type="AlphaFoldDB" id="A0A3N1CNF9"/>
<comment type="caution">
    <text evidence="13">The sequence shown here is derived from an EMBL/GenBank/DDBJ whole genome shotgun (WGS) entry which is preliminary data.</text>
</comment>
<feature type="domain" description="ArnT-like N-terminal" evidence="11">
    <location>
        <begin position="36"/>
        <end position="300"/>
    </location>
</feature>
<feature type="domain" description="Protein O-mannosyl-transferase C-terminal four TM" evidence="12">
    <location>
        <begin position="331"/>
        <end position="519"/>
    </location>
</feature>
<keyword evidence="6 10" id="KW-0812">Transmembrane</keyword>
<feature type="transmembrane region" description="Helical" evidence="10">
    <location>
        <begin position="442"/>
        <end position="464"/>
    </location>
</feature>
<gene>
    <name evidence="13" type="ORF">EDD29_0176</name>
</gene>
<evidence type="ECO:0000256" key="1">
    <source>
        <dbReference type="ARBA" id="ARBA00004127"/>
    </source>
</evidence>
<feature type="transmembrane region" description="Helical" evidence="10">
    <location>
        <begin position="247"/>
        <end position="264"/>
    </location>
</feature>
<evidence type="ECO:0000256" key="10">
    <source>
        <dbReference type="RuleBase" id="RU367007"/>
    </source>
</evidence>
<comment type="similarity">
    <text evidence="3 10">Belongs to the glycosyltransferase 39 family.</text>
</comment>
<keyword evidence="14" id="KW-1185">Reference proteome</keyword>
<evidence type="ECO:0000256" key="5">
    <source>
        <dbReference type="ARBA" id="ARBA00022679"/>
    </source>
</evidence>
<evidence type="ECO:0000259" key="11">
    <source>
        <dbReference type="Pfam" id="PF02366"/>
    </source>
</evidence>
<feature type="transmembrane region" description="Helical" evidence="10">
    <location>
        <begin position="284"/>
        <end position="307"/>
    </location>
</feature>
<dbReference type="GO" id="GO:0012505">
    <property type="term" value="C:endomembrane system"/>
    <property type="evidence" value="ECO:0007669"/>
    <property type="project" value="UniProtKB-SubCell"/>
</dbReference>
<feature type="transmembrane region" description="Helical" evidence="10">
    <location>
        <begin position="417"/>
        <end position="436"/>
    </location>
</feature>
<dbReference type="OrthoDB" id="9776737at2"/>
<dbReference type="UniPathway" id="UPA00378"/>
<keyword evidence="8 10" id="KW-0472">Membrane</keyword>
<proteinExistence type="inferred from homology"/>
<evidence type="ECO:0000313" key="13">
    <source>
        <dbReference type="EMBL" id="ROO82694.1"/>
    </source>
</evidence>
<feature type="transmembrane region" description="Helical" evidence="10">
    <location>
        <begin position="476"/>
        <end position="497"/>
    </location>
</feature>
<dbReference type="RefSeq" id="WP_123661682.1">
    <property type="nucleotide sequence ID" value="NZ_RJKE01000001.1"/>
</dbReference>
<accession>A0A3N1CNF9</accession>
<evidence type="ECO:0000256" key="9">
    <source>
        <dbReference type="ARBA" id="ARBA00093617"/>
    </source>
</evidence>
<dbReference type="InterPro" id="IPR032421">
    <property type="entry name" value="PMT_4TMC"/>
</dbReference>
<keyword evidence="5 10" id="KW-0808">Transferase</keyword>
<reference evidence="13 14" key="1">
    <citation type="submission" date="2018-11" db="EMBL/GenBank/DDBJ databases">
        <title>Sequencing the genomes of 1000 actinobacteria strains.</title>
        <authorList>
            <person name="Klenk H.-P."/>
        </authorList>
    </citation>
    <scope>NUCLEOTIDE SEQUENCE [LARGE SCALE GENOMIC DNA]</scope>
    <source>
        <strain evidence="13 14">DSM 44254</strain>
    </source>
</reference>
<name>A0A3N1CNF9_9ACTN</name>
<feature type="transmembrane region" description="Helical" evidence="10">
    <location>
        <begin position="156"/>
        <end position="174"/>
    </location>
</feature>
<comment type="pathway">
    <text evidence="2 10">Protein modification; protein glycosylation.</text>
</comment>
<evidence type="ECO:0000256" key="6">
    <source>
        <dbReference type="ARBA" id="ARBA00022692"/>
    </source>
</evidence>
<keyword evidence="7 10" id="KW-1133">Transmembrane helix</keyword>
<evidence type="ECO:0000256" key="8">
    <source>
        <dbReference type="ARBA" id="ARBA00023136"/>
    </source>
</evidence>
<feature type="transmembrane region" description="Helical" evidence="10">
    <location>
        <begin position="180"/>
        <end position="198"/>
    </location>
</feature>
<keyword evidence="4 10" id="KW-0328">Glycosyltransferase</keyword>
<feature type="transmembrane region" description="Helical" evidence="10">
    <location>
        <begin position="128"/>
        <end position="149"/>
    </location>
</feature>
<dbReference type="EC" id="2.4.1.-" evidence="10"/>
<evidence type="ECO:0000256" key="4">
    <source>
        <dbReference type="ARBA" id="ARBA00022676"/>
    </source>
</evidence>
<dbReference type="Proteomes" id="UP000272400">
    <property type="component" value="Unassembled WGS sequence"/>
</dbReference>
<organism evidence="13 14">
    <name type="scientific">Actinocorallia herbida</name>
    <dbReference type="NCBI Taxonomy" id="58109"/>
    <lineage>
        <taxon>Bacteria</taxon>
        <taxon>Bacillati</taxon>
        <taxon>Actinomycetota</taxon>
        <taxon>Actinomycetes</taxon>
        <taxon>Streptosporangiales</taxon>
        <taxon>Thermomonosporaceae</taxon>
        <taxon>Actinocorallia</taxon>
    </lineage>
</organism>
<feature type="transmembrane region" description="Helical" evidence="10">
    <location>
        <begin position="219"/>
        <end position="241"/>
    </location>
</feature>
<evidence type="ECO:0000256" key="3">
    <source>
        <dbReference type="ARBA" id="ARBA00007222"/>
    </source>
</evidence>
<evidence type="ECO:0000259" key="12">
    <source>
        <dbReference type="Pfam" id="PF16192"/>
    </source>
</evidence>